<dbReference type="Pfam" id="PF07561">
    <property type="entry name" value="DUF1540"/>
    <property type="match status" value="1"/>
</dbReference>
<feature type="domain" description="DUF1540" evidence="1">
    <location>
        <begin position="10"/>
        <end position="42"/>
    </location>
</feature>
<protein>
    <recommendedName>
        <fullName evidence="1">DUF1540 domain-containing protein</fullName>
    </recommendedName>
</protein>
<dbReference type="AlphaFoldDB" id="A0A0F9AAE0"/>
<accession>A0A0F9AAE0</accession>
<reference evidence="2" key="1">
    <citation type="journal article" date="2015" name="Nature">
        <title>Complex archaea that bridge the gap between prokaryotes and eukaryotes.</title>
        <authorList>
            <person name="Spang A."/>
            <person name="Saw J.H."/>
            <person name="Jorgensen S.L."/>
            <person name="Zaremba-Niedzwiedzka K."/>
            <person name="Martijn J."/>
            <person name="Lind A.E."/>
            <person name="van Eijk R."/>
            <person name="Schleper C."/>
            <person name="Guy L."/>
            <person name="Ettema T.J."/>
        </authorList>
    </citation>
    <scope>NUCLEOTIDE SEQUENCE</scope>
</reference>
<dbReference type="InterPro" id="IPR011437">
    <property type="entry name" value="DUF1540"/>
</dbReference>
<evidence type="ECO:0000313" key="2">
    <source>
        <dbReference type="EMBL" id="KKK95170.1"/>
    </source>
</evidence>
<organism evidence="2">
    <name type="scientific">marine sediment metagenome</name>
    <dbReference type="NCBI Taxonomy" id="412755"/>
    <lineage>
        <taxon>unclassified sequences</taxon>
        <taxon>metagenomes</taxon>
        <taxon>ecological metagenomes</taxon>
    </lineage>
</organism>
<comment type="caution">
    <text evidence="2">The sequence shown here is derived from an EMBL/GenBank/DDBJ whole genome shotgun (WGS) entry which is preliminary data.</text>
</comment>
<sequence>MEKNSFVGSCNVSMCSWNKNDDCSAPAITVEKRKEHADCDTFLNEDNPWQPEQ</sequence>
<evidence type="ECO:0000259" key="1">
    <source>
        <dbReference type="Pfam" id="PF07561"/>
    </source>
</evidence>
<proteinExistence type="predicted"/>
<gene>
    <name evidence="2" type="ORF">LCGC14_2675480</name>
</gene>
<name>A0A0F9AAE0_9ZZZZ</name>
<dbReference type="EMBL" id="LAZR01047028">
    <property type="protein sequence ID" value="KKK95170.1"/>
    <property type="molecule type" value="Genomic_DNA"/>
</dbReference>